<gene>
    <name evidence="1" type="ORF">I0C86_41175</name>
</gene>
<accession>A0ABS0H9X3</accession>
<dbReference type="Proteomes" id="UP000638560">
    <property type="component" value="Unassembled WGS sequence"/>
</dbReference>
<comment type="caution">
    <text evidence="1">The sequence shown here is derived from an EMBL/GenBank/DDBJ whole genome shotgun (WGS) entry which is preliminary data.</text>
</comment>
<dbReference type="EMBL" id="JADPUN010000422">
    <property type="protein sequence ID" value="MBF9135265.1"/>
    <property type="molecule type" value="Genomic_DNA"/>
</dbReference>
<sequence>MGNDDPWPFGVEARRDDPLTARRIAVTHQWAGWPFLVAFDYDSAERPTEREAAMLASYLAEWKQRWYNTSWIARMERRLLDVDGATNGVIFRKWADGDWSYKRRRWSEYSGGGPRNRRMHRSSLTLVDAMDPLHSEATEGPWTEWKHTHPEVFGS</sequence>
<dbReference type="RefSeq" id="WP_196206722.1">
    <property type="nucleotide sequence ID" value="NZ_JADPUN010000422.1"/>
</dbReference>
<evidence type="ECO:0000313" key="1">
    <source>
        <dbReference type="EMBL" id="MBF9135265.1"/>
    </source>
</evidence>
<evidence type="ECO:0000313" key="2">
    <source>
        <dbReference type="Proteomes" id="UP000638560"/>
    </source>
</evidence>
<proteinExistence type="predicted"/>
<name>A0ABS0H9X3_9ACTN</name>
<keyword evidence="2" id="KW-1185">Reference proteome</keyword>
<reference evidence="1 2" key="1">
    <citation type="submission" date="2020-11" db="EMBL/GenBank/DDBJ databases">
        <title>A novel isolate from a Black sea contaminated sediment with potential to produce alkanes: Plantactinospora alkalitolerans sp. nov.</title>
        <authorList>
            <person name="Carro L."/>
            <person name="Veyisoglu A."/>
            <person name="Guven K."/>
            <person name="Schumann P."/>
            <person name="Klenk H.-P."/>
            <person name="Sahin N."/>
        </authorList>
    </citation>
    <scope>NUCLEOTIDE SEQUENCE [LARGE SCALE GENOMIC DNA]</scope>
    <source>
        <strain evidence="1 2">S1510</strain>
    </source>
</reference>
<protein>
    <submittedName>
        <fullName evidence="1">Uncharacterized protein</fullName>
    </submittedName>
</protein>
<organism evidence="1 2">
    <name type="scientific">Plantactinospora alkalitolerans</name>
    <dbReference type="NCBI Taxonomy" id="2789879"/>
    <lineage>
        <taxon>Bacteria</taxon>
        <taxon>Bacillati</taxon>
        <taxon>Actinomycetota</taxon>
        <taxon>Actinomycetes</taxon>
        <taxon>Micromonosporales</taxon>
        <taxon>Micromonosporaceae</taxon>
        <taxon>Plantactinospora</taxon>
    </lineage>
</organism>